<dbReference type="Proteomes" id="UP001175226">
    <property type="component" value="Unassembled WGS sequence"/>
</dbReference>
<protein>
    <submittedName>
        <fullName evidence="3">Uncharacterized protein</fullName>
    </submittedName>
</protein>
<keyword evidence="2" id="KW-0472">Membrane</keyword>
<keyword evidence="2" id="KW-1133">Transmembrane helix</keyword>
<feature type="transmembrane region" description="Helical" evidence="2">
    <location>
        <begin position="126"/>
        <end position="145"/>
    </location>
</feature>
<name>A0AA39M629_9AGAR</name>
<comment type="caution">
    <text evidence="3">The sequence shown here is derived from an EMBL/GenBank/DDBJ whole genome shotgun (WGS) entry which is preliminary data.</text>
</comment>
<keyword evidence="2" id="KW-0812">Transmembrane</keyword>
<keyword evidence="4" id="KW-1185">Reference proteome</keyword>
<gene>
    <name evidence="3" type="ORF">EV421DRAFT_602564</name>
</gene>
<accession>A0AA39M629</accession>
<proteinExistence type="predicted"/>
<reference evidence="3" key="1">
    <citation type="submission" date="2023-06" db="EMBL/GenBank/DDBJ databases">
        <authorList>
            <consortium name="Lawrence Berkeley National Laboratory"/>
            <person name="Ahrendt S."/>
            <person name="Sahu N."/>
            <person name="Indic B."/>
            <person name="Wong-Bajracharya J."/>
            <person name="Merenyi Z."/>
            <person name="Ke H.-M."/>
            <person name="Monk M."/>
            <person name="Kocsube S."/>
            <person name="Drula E."/>
            <person name="Lipzen A."/>
            <person name="Balint B."/>
            <person name="Henrissat B."/>
            <person name="Andreopoulos B."/>
            <person name="Martin F.M."/>
            <person name="Harder C.B."/>
            <person name="Rigling D."/>
            <person name="Ford K.L."/>
            <person name="Foster G.D."/>
            <person name="Pangilinan J."/>
            <person name="Papanicolaou A."/>
            <person name="Barry K."/>
            <person name="LaButti K."/>
            <person name="Viragh M."/>
            <person name="Koriabine M."/>
            <person name="Yan M."/>
            <person name="Riley R."/>
            <person name="Champramary S."/>
            <person name="Plett K.L."/>
            <person name="Tsai I.J."/>
            <person name="Slot J."/>
            <person name="Sipos G."/>
            <person name="Plett J."/>
            <person name="Nagy L.G."/>
            <person name="Grigoriev I.V."/>
        </authorList>
    </citation>
    <scope>NUCLEOTIDE SEQUENCE</scope>
    <source>
        <strain evidence="3">FPL87.14</strain>
    </source>
</reference>
<evidence type="ECO:0000313" key="3">
    <source>
        <dbReference type="EMBL" id="KAK0421880.1"/>
    </source>
</evidence>
<evidence type="ECO:0000256" key="2">
    <source>
        <dbReference type="SAM" id="Phobius"/>
    </source>
</evidence>
<dbReference type="AlphaFoldDB" id="A0AA39M629"/>
<evidence type="ECO:0000256" key="1">
    <source>
        <dbReference type="SAM" id="MobiDB-lite"/>
    </source>
</evidence>
<feature type="region of interest" description="Disordered" evidence="1">
    <location>
        <begin position="78"/>
        <end position="126"/>
    </location>
</feature>
<feature type="region of interest" description="Disordered" evidence="1">
    <location>
        <begin position="153"/>
        <end position="172"/>
    </location>
</feature>
<sequence>MYKHSCYASSSVVIPSMPMNKVVFRGQAATVWNSVTRRRVLERAMFRPATLLSSSARYAAAAPWSTAGDVDVTRKTNQNLQGKRDKTNHSGRLASSLPGTRGIHPSNYTSSSLHDKTPQARSPFNIRSPTVSSTIAIICIFYFIIDNGLSSRNREDSPCSLDVDRDATPNRS</sequence>
<organism evidence="3 4">
    <name type="scientific">Armillaria borealis</name>
    <dbReference type="NCBI Taxonomy" id="47425"/>
    <lineage>
        <taxon>Eukaryota</taxon>
        <taxon>Fungi</taxon>
        <taxon>Dikarya</taxon>
        <taxon>Basidiomycota</taxon>
        <taxon>Agaricomycotina</taxon>
        <taxon>Agaricomycetes</taxon>
        <taxon>Agaricomycetidae</taxon>
        <taxon>Agaricales</taxon>
        <taxon>Marasmiineae</taxon>
        <taxon>Physalacriaceae</taxon>
        <taxon>Armillaria</taxon>
    </lineage>
</organism>
<dbReference type="EMBL" id="JAUEPT010000272">
    <property type="protein sequence ID" value="KAK0421880.1"/>
    <property type="molecule type" value="Genomic_DNA"/>
</dbReference>
<evidence type="ECO:0000313" key="4">
    <source>
        <dbReference type="Proteomes" id="UP001175226"/>
    </source>
</evidence>